<feature type="transmembrane region" description="Helical" evidence="7">
    <location>
        <begin position="163"/>
        <end position="188"/>
    </location>
</feature>
<keyword evidence="10" id="KW-1185">Reference proteome</keyword>
<feature type="transmembrane region" description="Helical" evidence="7">
    <location>
        <begin position="34"/>
        <end position="56"/>
    </location>
</feature>
<dbReference type="GO" id="GO:0005765">
    <property type="term" value="C:lysosomal membrane"/>
    <property type="evidence" value="ECO:0007669"/>
    <property type="project" value="TreeGrafter"/>
</dbReference>
<dbReference type="InterPro" id="IPR036259">
    <property type="entry name" value="MFS_trans_sf"/>
</dbReference>
<evidence type="ECO:0000256" key="7">
    <source>
        <dbReference type="SAM" id="Phobius"/>
    </source>
</evidence>
<keyword evidence="4 7" id="KW-1133">Transmembrane helix</keyword>
<feature type="transmembrane region" description="Helical" evidence="7">
    <location>
        <begin position="456"/>
        <end position="476"/>
    </location>
</feature>
<dbReference type="Gene3D" id="1.20.1250.20">
    <property type="entry name" value="MFS general substrate transporter like domains"/>
    <property type="match status" value="1"/>
</dbReference>
<dbReference type="InterPro" id="IPR011701">
    <property type="entry name" value="MFS"/>
</dbReference>
<evidence type="ECO:0000256" key="6">
    <source>
        <dbReference type="SAM" id="MobiDB-lite"/>
    </source>
</evidence>
<comment type="caution">
    <text evidence="9">The sequence shown here is derived from an EMBL/GenBank/DDBJ whole genome shotgun (WGS) entry which is preliminary data.</text>
</comment>
<evidence type="ECO:0000256" key="2">
    <source>
        <dbReference type="ARBA" id="ARBA00022448"/>
    </source>
</evidence>
<feature type="transmembrane region" description="Helical" evidence="7">
    <location>
        <begin position="68"/>
        <end position="89"/>
    </location>
</feature>
<protein>
    <submittedName>
        <fullName evidence="9">Major facilitator superfamily domain-containing protein 8</fullName>
    </submittedName>
</protein>
<dbReference type="CDD" id="cd17326">
    <property type="entry name" value="MFS_MFSD8"/>
    <property type="match status" value="1"/>
</dbReference>
<keyword evidence="3 7" id="KW-0812">Transmembrane</keyword>
<feature type="transmembrane region" description="Helical" evidence="7">
    <location>
        <begin position="256"/>
        <end position="276"/>
    </location>
</feature>
<gene>
    <name evidence="9" type="ORF">KUF71_025160</name>
</gene>
<organism evidence="9 10">
    <name type="scientific">Frankliniella fusca</name>
    <dbReference type="NCBI Taxonomy" id="407009"/>
    <lineage>
        <taxon>Eukaryota</taxon>
        <taxon>Metazoa</taxon>
        <taxon>Ecdysozoa</taxon>
        <taxon>Arthropoda</taxon>
        <taxon>Hexapoda</taxon>
        <taxon>Insecta</taxon>
        <taxon>Pterygota</taxon>
        <taxon>Neoptera</taxon>
        <taxon>Paraneoptera</taxon>
        <taxon>Thysanoptera</taxon>
        <taxon>Terebrantia</taxon>
        <taxon>Thripoidea</taxon>
        <taxon>Thripidae</taxon>
        <taxon>Frankliniella</taxon>
    </lineage>
</organism>
<evidence type="ECO:0000313" key="9">
    <source>
        <dbReference type="EMBL" id="KAK3931180.1"/>
    </source>
</evidence>
<feature type="transmembrane region" description="Helical" evidence="7">
    <location>
        <begin position="330"/>
        <end position="349"/>
    </location>
</feature>
<dbReference type="GO" id="GO:0022857">
    <property type="term" value="F:transmembrane transporter activity"/>
    <property type="evidence" value="ECO:0007669"/>
    <property type="project" value="InterPro"/>
</dbReference>
<evidence type="ECO:0000256" key="4">
    <source>
        <dbReference type="ARBA" id="ARBA00022989"/>
    </source>
</evidence>
<dbReference type="SUPFAM" id="SSF103473">
    <property type="entry name" value="MFS general substrate transporter"/>
    <property type="match status" value="1"/>
</dbReference>
<dbReference type="PANTHER" id="PTHR23510:SF3">
    <property type="entry name" value="MAJOR FACILITATOR SUPERFAMILY DOMAIN-CONTAINING PROTEIN 8"/>
    <property type="match status" value="1"/>
</dbReference>
<feature type="transmembrane region" description="Helical" evidence="7">
    <location>
        <begin position="101"/>
        <end position="125"/>
    </location>
</feature>
<evidence type="ECO:0000313" key="10">
    <source>
        <dbReference type="Proteomes" id="UP001219518"/>
    </source>
</evidence>
<dbReference type="InterPro" id="IPR020846">
    <property type="entry name" value="MFS_dom"/>
</dbReference>
<feature type="transmembrane region" description="Helical" evidence="7">
    <location>
        <begin position="208"/>
        <end position="227"/>
    </location>
</feature>
<evidence type="ECO:0000256" key="3">
    <source>
        <dbReference type="ARBA" id="ARBA00022692"/>
    </source>
</evidence>
<evidence type="ECO:0000256" key="5">
    <source>
        <dbReference type="ARBA" id="ARBA00023136"/>
    </source>
</evidence>
<dbReference type="EMBL" id="JAHWGI010001418">
    <property type="protein sequence ID" value="KAK3931180.1"/>
    <property type="molecule type" value="Genomic_DNA"/>
</dbReference>
<reference evidence="9" key="2">
    <citation type="journal article" date="2023" name="BMC Genomics">
        <title>Pest status, molecular evolution, and epigenetic factors derived from the genome assembly of Frankliniella fusca, a thysanopteran phytovirus vector.</title>
        <authorList>
            <person name="Catto M.A."/>
            <person name="Labadie P.E."/>
            <person name="Jacobson A.L."/>
            <person name="Kennedy G.G."/>
            <person name="Srinivasan R."/>
            <person name="Hunt B.G."/>
        </authorList>
    </citation>
    <scope>NUCLEOTIDE SEQUENCE</scope>
    <source>
        <strain evidence="9">PL_HMW_Pooled</strain>
    </source>
</reference>
<dbReference type="PROSITE" id="PS50850">
    <property type="entry name" value="MFS"/>
    <property type="match status" value="1"/>
</dbReference>
<feature type="transmembrane region" description="Helical" evidence="7">
    <location>
        <begin position="296"/>
        <end position="318"/>
    </location>
</feature>
<feature type="transmembrane region" description="Helical" evidence="7">
    <location>
        <begin position="427"/>
        <end position="450"/>
    </location>
</feature>
<keyword evidence="2" id="KW-0813">Transport</keyword>
<dbReference type="InterPro" id="IPR051068">
    <property type="entry name" value="MFS_Domain-Containing_Protein"/>
</dbReference>
<name>A0AAE1I1A7_9NEOP</name>
<dbReference type="Pfam" id="PF07690">
    <property type="entry name" value="MFS_1"/>
    <property type="match status" value="2"/>
</dbReference>
<evidence type="ECO:0000256" key="1">
    <source>
        <dbReference type="ARBA" id="ARBA00004127"/>
    </source>
</evidence>
<sequence>MDCLKRKKQARPAPDQDGLETEKEYAERWLSIRIIYFTIFLMSLGFSIVITGVWPYLQKLDPSASKEYMGYIVAANPLAQMLFSPLVGWWGNRSGSIRQPLLATLAVFTAASAGFSALEVLPLHARKHTMLASRFLVGASAANIAACRSYLSAATRLKERTAAVSMVSLAQVLGFIVGPGLQAAVTALGEQGVSLGGGLRLDMYTAASWINVLFGVVNIVMFLPVFFKEKRIAAREAMLKQGVESEEATWRQVKPAYFSVWTLIVAFFVLSFNFVLLETLGTPLTMDQFAWTKKEALKYMGILMAIGAVIACATFIAIGPLCKRFEERRVLIWGGFFLMVLGRALYLPWGSEPPLLASENTTVTTDDGQSEQVGCPSYQEWCATTASMTVVQFLLGFVVTAIGYPIGITLIQTLYSKILGPRPQGVWMGLVTGSGCLSRCLGPVFVTYVYTHLGTVWTFGITAVLMAVSMVWLLLFQGRLVVPEEIEERLRQQENGTGKRPPGADPERPEPEDSDEDVAHVIVNPEAVQLQEMKTEKG</sequence>
<dbReference type="Proteomes" id="UP001219518">
    <property type="component" value="Unassembled WGS sequence"/>
</dbReference>
<feature type="domain" description="Major facilitator superfamily (MFS) profile" evidence="8">
    <location>
        <begin position="31"/>
        <end position="481"/>
    </location>
</feature>
<keyword evidence="5 7" id="KW-0472">Membrane</keyword>
<dbReference type="AlphaFoldDB" id="A0AAE1I1A7"/>
<dbReference type="GO" id="GO:0012505">
    <property type="term" value="C:endomembrane system"/>
    <property type="evidence" value="ECO:0007669"/>
    <property type="project" value="UniProtKB-SubCell"/>
</dbReference>
<evidence type="ECO:0000259" key="8">
    <source>
        <dbReference type="PROSITE" id="PS50850"/>
    </source>
</evidence>
<accession>A0AAE1I1A7</accession>
<feature type="region of interest" description="Disordered" evidence="6">
    <location>
        <begin position="491"/>
        <end position="519"/>
    </location>
</feature>
<proteinExistence type="predicted"/>
<reference evidence="9" key="1">
    <citation type="submission" date="2021-07" db="EMBL/GenBank/DDBJ databases">
        <authorList>
            <person name="Catto M.A."/>
            <person name="Jacobson A."/>
            <person name="Kennedy G."/>
            <person name="Labadie P."/>
            <person name="Hunt B.G."/>
            <person name="Srinivasan R."/>
        </authorList>
    </citation>
    <scope>NUCLEOTIDE SEQUENCE</scope>
    <source>
        <strain evidence="9">PL_HMW_Pooled</strain>
        <tissue evidence="9">Head</tissue>
    </source>
</reference>
<dbReference type="PANTHER" id="PTHR23510">
    <property type="entry name" value="INNER MEMBRANE TRANSPORT PROTEIN YAJR"/>
    <property type="match status" value="1"/>
</dbReference>
<feature type="transmembrane region" description="Helical" evidence="7">
    <location>
        <begin position="131"/>
        <end position="151"/>
    </location>
</feature>
<feature type="transmembrane region" description="Helical" evidence="7">
    <location>
        <begin position="393"/>
        <end position="415"/>
    </location>
</feature>
<comment type="subcellular location">
    <subcellularLocation>
        <location evidence="1">Endomembrane system</location>
        <topology evidence="1">Multi-pass membrane protein</topology>
    </subcellularLocation>
</comment>